<organism evidence="5 6">
    <name type="scientific">Lactuca sativa</name>
    <name type="common">Garden lettuce</name>
    <dbReference type="NCBI Taxonomy" id="4236"/>
    <lineage>
        <taxon>Eukaryota</taxon>
        <taxon>Viridiplantae</taxon>
        <taxon>Streptophyta</taxon>
        <taxon>Embryophyta</taxon>
        <taxon>Tracheophyta</taxon>
        <taxon>Spermatophyta</taxon>
        <taxon>Magnoliopsida</taxon>
        <taxon>eudicotyledons</taxon>
        <taxon>Gunneridae</taxon>
        <taxon>Pentapetalae</taxon>
        <taxon>asterids</taxon>
        <taxon>campanulids</taxon>
        <taxon>Asterales</taxon>
        <taxon>Asteraceae</taxon>
        <taxon>Cichorioideae</taxon>
        <taxon>Cichorieae</taxon>
        <taxon>Lactucinae</taxon>
        <taxon>Lactuca</taxon>
    </lineage>
</organism>
<evidence type="ECO:0000259" key="3">
    <source>
        <dbReference type="Pfam" id="PF24496"/>
    </source>
</evidence>
<evidence type="ECO:0000313" key="6">
    <source>
        <dbReference type="Proteomes" id="UP000235145"/>
    </source>
</evidence>
<feature type="compositionally biased region" description="Low complexity" evidence="2">
    <location>
        <begin position="562"/>
        <end position="576"/>
    </location>
</feature>
<evidence type="ECO:0000313" key="5">
    <source>
        <dbReference type="EMBL" id="KAJ0212199.1"/>
    </source>
</evidence>
<accession>A0A9R1XGV5</accession>
<proteinExistence type="predicted"/>
<dbReference type="Pfam" id="PF24925">
    <property type="entry name" value="DUF7746"/>
    <property type="match status" value="1"/>
</dbReference>
<feature type="compositionally biased region" description="Acidic residues" evidence="2">
    <location>
        <begin position="548"/>
        <end position="561"/>
    </location>
</feature>
<dbReference type="AlphaFoldDB" id="A0A9R1XGV5"/>
<dbReference type="Pfam" id="PF22909">
    <property type="entry name" value="Caulimovir_coat_dom"/>
    <property type="match status" value="1"/>
</dbReference>
<dbReference type="EMBL" id="NBSK02000004">
    <property type="protein sequence ID" value="KAJ0212199.1"/>
    <property type="molecule type" value="Genomic_DNA"/>
</dbReference>
<protein>
    <recommendedName>
        <fullName evidence="7">CCHC-type domain-containing protein</fullName>
    </recommendedName>
</protein>
<evidence type="ECO:0000256" key="1">
    <source>
        <dbReference type="SAM" id="Coils"/>
    </source>
</evidence>
<feature type="region of interest" description="Disordered" evidence="2">
    <location>
        <begin position="548"/>
        <end position="576"/>
    </location>
</feature>
<dbReference type="PANTHER" id="PTHR33054">
    <property type="entry name" value="CCHC-TYPE DOMAIN-CONTAINING PROTEIN"/>
    <property type="match status" value="1"/>
</dbReference>
<evidence type="ECO:0000256" key="2">
    <source>
        <dbReference type="SAM" id="MobiDB-lite"/>
    </source>
</evidence>
<comment type="caution">
    <text evidence="5">The sequence shown here is derived from an EMBL/GenBank/DDBJ whole genome shotgun (WGS) entry which is preliminary data.</text>
</comment>
<dbReference type="Proteomes" id="UP000235145">
    <property type="component" value="Unassembled WGS sequence"/>
</dbReference>
<feature type="coiled-coil region" evidence="1">
    <location>
        <begin position="623"/>
        <end position="650"/>
    </location>
</feature>
<dbReference type="InterPro" id="IPR056648">
    <property type="entry name" value="DUF7746"/>
</dbReference>
<gene>
    <name evidence="5" type="ORF">LSAT_V11C400206520</name>
</gene>
<dbReference type="InterPro" id="IPR056010">
    <property type="entry name" value="DUF7588"/>
</dbReference>
<keyword evidence="1" id="KW-0175">Coiled coil</keyword>
<reference evidence="5 6" key="1">
    <citation type="journal article" date="2017" name="Nat. Commun.">
        <title>Genome assembly with in vitro proximity ligation data and whole-genome triplication in lettuce.</title>
        <authorList>
            <person name="Reyes-Chin-Wo S."/>
            <person name="Wang Z."/>
            <person name="Yang X."/>
            <person name="Kozik A."/>
            <person name="Arikit S."/>
            <person name="Song C."/>
            <person name="Xia L."/>
            <person name="Froenicke L."/>
            <person name="Lavelle D.O."/>
            <person name="Truco M.J."/>
            <person name="Xia R."/>
            <person name="Zhu S."/>
            <person name="Xu C."/>
            <person name="Xu H."/>
            <person name="Xu X."/>
            <person name="Cox K."/>
            <person name="Korf I."/>
            <person name="Meyers B.C."/>
            <person name="Michelmore R.W."/>
        </authorList>
    </citation>
    <scope>NUCLEOTIDE SEQUENCE [LARGE SCALE GENOMIC DNA]</scope>
    <source>
        <strain evidence="6">cv. Salinas</strain>
        <tissue evidence="5">Seedlings</tissue>
    </source>
</reference>
<dbReference type="Pfam" id="PF24496">
    <property type="entry name" value="DUF7588"/>
    <property type="match status" value="1"/>
</dbReference>
<evidence type="ECO:0008006" key="7">
    <source>
        <dbReference type="Google" id="ProtNLM"/>
    </source>
</evidence>
<dbReference type="PANTHER" id="PTHR33054:SF9">
    <property type="entry name" value="CCHC-TYPE DOMAIN-CONTAINING PROTEIN"/>
    <property type="match status" value="1"/>
</dbReference>
<feature type="domain" description="DUF7588" evidence="3">
    <location>
        <begin position="1"/>
        <end position="56"/>
    </location>
</feature>
<evidence type="ECO:0000259" key="4">
    <source>
        <dbReference type="Pfam" id="PF24925"/>
    </source>
</evidence>
<feature type="domain" description="DUF7746" evidence="4">
    <location>
        <begin position="261"/>
        <end position="295"/>
    </location>
</feature>
<sequence length="836" mass="98427">MQEKYINFRTWFFNKFNKEEILKIKDEFYEYIEEEKQIIPFAIWYIKQKTKHSINPIIDYIETWETIEGKKIRSVHPPLQPIKLESFEASPFAKTLDEKREICSNDINKIFKQNNHTNLSIQTLGKHLERIEEKLDDQTTPENVEYKSPTTYVPIIKPTIQFKPGEYSLGKKNSEDFLDILTEKFKNMEIGKLQVVNENYSDCDESDIEKLEEQFMSNTQINKIQNTRPQIQLTGGRYYYPRPSPLDLTYEEEALTAQVSYNPKEIYEWNIDGMTEYQVLNYMNKMLLYATASKLIVIKQEGTHSIQVQEDDVVYCLINAIVKHFIGTPQNHQERNKGLIMNLKCPTLTHYRWYKDVFLAKIMLRNDANNSFWKEKFISGLPPLFAERIRNRISSRHGGTIPYDQYTYGDIILECTSEGLSLCNDLNLKAQLKKQGLRSRKELGQFCDQFAFDIPKRPALTKNKKINTQNTRMYKRKKRKRFKGEPNKFERRKSKKVFKDIVCNNCGKNCHYANNCWSKRKNDYKKKIQEIQIDEDIKRKVCELIENSDDESSTDYPDSESLDIISESSDSNTDNSSECIECSNKIDYYKSILDMNGLSINVITSEQKFILDLLEQIEEPQKKRNALKRLIEYEKSVENKNEKIEENEKIERFSYSLDEVLNKFHTQPTKEPTINDLKYEINILKEEMAGIKTRLSKMEKGKEIISIGTSKDRILEKEIENETELDNFLLQEINYQKWYIKINLVINEEYSLEVIALVDSGADMNCIKEGLVPTKYFDKLRYKNNITAANGTKMILSYKLKNAFVCNNGICLKKRFYCDERTITRLNPRKSIFTPN</sequence>
<name>A0A9R1XGV5_LACSA</name>
<keyword evidence="6" id="KW-1185">Reference proteome</keyword>